<dbReference type="InterPro" id="IPR036291">
    <property type="entry name" value="NAD(P)-bd_dom_sf"/>
</dbReference>
<evidence type="ECO:0000256" key="2">
    <source>
        <dbReference type="ARBA" id="ARBA00023002"/>
    </source>
</evidence>
<gene>
    <name evidence="4" type="primary">phbB</name>
    <name evidence="4" type="ORF">I9W95_01725</name>
</gene>
<comment type="caution">
    <text evidence="4">The sequence shown here is derived from an EMBL/GenBank/DDBJ whole genome shotgun (WGS) entry which is preliminary data.</text>
</comment>
<dbReference type="GO" id="GO:0018454">
    <property type="term" value="F:acetoacetyl-CoA reductase activity"/>
    <property type="evidence" value="ECO:0007669"/>
    <property type="project" value="UniProtKB-EC"/>
</dbReference>
<dbReference type="InterPro" id="IPR011283">
    <property type="entry name" value="Acetoacetyl-CoA_reductase"/>
</dbReference>
<dbReference type="PANTHER" id="PTHR42879:SF2">
    <property type="entry name" value="3-OXOACYL-[ACYL-CARRIER-PROTEIN] REDUCTASE FABG"/>
    <property type="match status" value="1"/>
</dbReference>
<dbReference type="PANTHER" id="PTHR42879">
    <property type="entry name" value="3-OXOACYL-(ACYL-CARRIER-PROTEIN) REDUCTASE"/>
    <property type="match status" value="1"/>
</dbReference>
<dbReference type="EC" id="1.1.1.36" evidence="4"/>
<dbReference type="InterPro" id="IPR002347">
    <property type="entry name" value="SDR_fam"/>
</dbReference>
<dbReference type="RefSeq" id="WP_225671172.1">
    <property type="nucleotide sequence ID" value="NZ_JAEDAH010000008.1"/>
</dbReference>
<dbReference type="PRINTS" id="PR00081">
    <property type="entry name" value="GDHRDH"/>
</dbReference>
<proteinExistence type="inferred from homology"/>
<evidence type="ECO:0000313" key="5">
    <source>
        <dbReference type="Proteomes" id="UP000714380"/>
    </source>
</evidence>
<dbReference type="Proteomes" id="UP000714380">
    <property type="component" value="Unassembled WGS sequence"/>
</dbReference>
<dbReference type="NCBIfam" id="NF009464">
    <property type="entry name" value="PRK12824.1"/>
    <property type="match status" value="1"/>
</dbReference>
<dbReference type="Gene3D" id="3.40.50.720">
    <property type="entry name" value="NAD(P)-binding Rossmann-like Domain"/>
    <property type="match status" value="1"/>
</dbReference>
<dbReference type="PRINTS" id="PR00080">
    <property type="entry name" value="SDRFAMILY"/>
</dbReference>
<dbReference type="Pfam" id="PF00106">
    <property type="entry name" value="adh_short"/>
    <property type="match status" value="1"/>
</dbReference>
<evidence type="ECO:0000256" key="1">
    <source>
        <dbReference type="ARBA" id="ARBA00006484"/>
    </source>
</evidence>
<evidence type="ECO:0000313" key="4">
    <source>
        <dbReference type="EMBL" id="MCA6062315.1"/>
    </source>
</evidence>
<dbReference type="SUPFAM" id="SSF51735">
    <property type="entry name" value="NAD(P)-binding Rossmann-fold domains"/>
    <property type="match status" value="1"/>
</dbReference>
<evidence type="ECO:0000256" key="3">
    <source>
        <dbReference type="RuleBase" id="RU000363"/>
    </source>
</evidence>
<protein>
    <submittedName>
        <fullName evidence="4">Acetoacetyl-CoA reductase</fullName>
        <ecNumber evidence="4">1.1.1.36</ecNumber>
    </submittedName>
</protein>
<reference evidence="4 5" key="1">
    <citation type="submission" date="2020-12" db="EMBL/GenBank/DDBJ databases">
        <title>Novel Thalassolituus-related marine hydrocarbonoclastic bacteria mediated algae-derived hydrocarbons mineralization in twilight zone of the northern South China Sea.</title>
        <authorList>
            <person name="Dong C."/>
        </authorList>
    </citation>
    <scope>NUCLEOTIDE SEQUENCE [LARGE SCALE GENOMIC DNA]</scope>
    <source>
        <strain evidence="4 5">IMCC1826</strain>
    </source>
</reference>
<dbReference type="InterPro" id="IPR020904">
    <property type="entry name" value="Sc_DH/Rdtase_CS"/>
</dbReference>
<keyword evidence="2 4" id="KW-0560">Oxidoreductase</keyword>
<dbReference type="NCBIfam" id="TIGR01829">
    <property type="entry name" value="AcAcCoA_reduct"/>
    <property type="match status" value="1"/>
</dbReference>
<dbReference type="CDD" id="cd05333">
    <property type="entry name" value="BKR_SDR_c"/>
    <property type="match status" value="1"/>
</dbReference>
<dbReference type="NCBIfam" id="NF009466">
    <property type="entry name" value="PRK12826.1-2"/>
    <property type="match status" value="1"/>
</dbReference>
<dbReference type="InterPro" id="IPR050259">
    <property type="entry name" value="SDR"/>
</dbReference>
<sequence length="248" mass="27016">MSKRIALVTGGTGGIGTAICKQLSDDGYQVVAGYYHGGKHEKAQAWQDQMKADGYDIALAFGNIRDWTSCEACIEGIKKDFGTIDVLVNNGGITRDTTLRKMSPEYWHDVIETNLTSVFYMTRLVINDMLEKKWGRIVNISSINGEKGQFGQANYSAAKAGMYGFTKAVAQEVASKGITVNTVSPGYIATSMIMDVPEEIREQIRQTIPVGRFGEPEDIARVVSFLSSDNSGFITGANISANGGQYMH</sequence>
<dbReference type="PROSITE" id="PS00061">
    <property type="entry name" value="ADH_SHORT"/>
    <property type="match status" value="1"/>
</dbReference>
<name>A0ABS7ZPN3_9GAMM</name>
<organism evidence="4 5">
    <name type="scientific">Thalassolituus marinus</name>
    <dbReference type="NCBI Taxonomy" id="671053"/>
    <lineage>
        <taxon>Bacteria</taxon>
        <taxon>Pseudomonadati</taxon>
        <taxon>Pseudomonadota</taxon>
        <taxon>Gammaproteobacteria</taxon>
        <taxon>Oceanospirillales</taxon>
        <taxon>Oceanospirillaceae</taxon>
        <taxon>Thalassolituus</taxon>
    </lineage>
</organism>
<keyword evidence="5" id="KW-1185">Reference proteome</keyword>
<comment type="similarity">
    <text evidence="1 3">Belongs to the short-chain dehydrogenases/reductases (SDR) family.</text>
</comment>
<accession>A0ABS7ZPN3</accession>
<dbReference type="EMBL" id="JAEDAH010000008">
    <property type="protein sequence ID" value="MCA6062315.1"/>
    <property type="molecule type" value="Genomic_DNA"/>
</dbReference>